<evidence type="ECO:0000313" key="3">
    <source>
        <dbReference type="Proteomes" id="UP000054359"/>
    </source>
</evidence>
<feature type="non-terminal residue" evidence="2">
    <location>
        <position position="268"/>
    </location>
</feature>
<feature type="coiled-coil region" evidence="1">
    <location>
        <begin position="61"/>
        <end position="139"/>
    </location>
</feature>
<accession>A0A087UHD8</accession>
<keyword evidence="3" id="KW-1185">Reference proteome</keyword>
<dbReference type="InterPro" id="IPR029131">
    <property type="entry name" value="HAUS5"/>
</dbReference>
<dbReference type="GO" id="GO:0051225">
    <property type="term" value="P:spindle assembly"/>
    <property type="evidence" value="ECO:0007669"/>
    <property type="project" value="InterPro"/>
</dbReference>
<proteinExistence type="predicted"/>
<dbReference type="AlphaFoldDB" id="A0A087UHD8"/>
<dbReference type="GO" id="GO:0005813">
    <property type="term" value="C:centrosome"/>
    <property type="evidence" value="ECO:0007669"/>
    <property type="project" value="TreeGrafter"/>
</dbReference>
<dbReference type="Proteomes" id="UP000054359">
    <property type="component" value="Unassembled WGS sequence"/>
</dbReference>
<dbReference type="PANTHER" id="PTHR28588:SF1">
    <property type="entry name" value="HAUS AUGMIN-LIKE COMPLEX SUBUNIT 5"/>
    <property type="match status" value="1"/>
</dbReference>
<name>A0A087UHD8_STEMI</name>
<organism evidence="2 3">
    <name type="scientific">Stegodyphus mimosarum</name>
    <name type="common">African social velvet spider</name>
    <dbReference type="NCBI Taxonomy" id="407821"/>
    <lineage>
        <taxon>Eukaryota</taxon>
        <taxon>Metazoa</taxon>
        <taxon>Ecdysozoa</taxon>
        <taxon>Arthropoda</taxon>
        <taxon>Chelicerata</taxon>
        <taxon>Arachnida</taxon>
        <taxon>Araneae</taxon>
        <taxon>Araneomorphae</taxon>
        <taxon>Entelegynae</taxon>
        <taxon>Eresoidea</taxon>
        <taxon>Eresidae</taxon>
        <taxon>Stegodyphus</taxon>
    </lineage>
</organism>
<keyword evidence="1" id="KW-0175">Coiled coil</keyword>
<protein>
    <submittedName>
        <fullName evidence="2">Uncharacterized protein</fullName>
    </submittedName>
</protein>
<evidence type="ECO:0000256" key="1">
    <source>
        <dbReference type="SAM" id="Coils"/>
    </source>
</evidence>
<reference evidence="2 3" key="1">
    <citation type="submission" date="2013-11" db="EMBL/GenBank/DDBJ databases">
        <title>Genome sequencing of Stegodyphus mimosarum.</title>
        <authorList>
            <person name="Bechsgaard J."/>
        </authorList>
    </citation>
    <scope>NUCLEOTIDE SEQUENCE [LARGE SCALE GENOMIC DNA]</scope>
</reference>
<dbReference type="GO" id="GO:0007098">
    <property type="term" value="P:centrosome cycle"/>
    <property type="evidence" value="ECO:0007669"/>
    <property type="project" value="TreeGrafter"/>
</dbReference>
<dbReference type="OrthoDB" id="2019614at2759"/>
<dbReference type="GO" id="GO:0070652">
    <property type="term" value="C:HAUS complex"/>
    <property type="evidence" value="ECO:0007669"/>
    <property type="project" value="InterPro"/>
</dbReference>
<dbReference type="EMBL" id="KK119796">
    <property type="protein sequence ID" value="KFM76777.1"/>
    <property type="molecule type" value="Genomic_DNA"/>
</dbReference>
<evidence type="ECO:0000313" key="2">
    <source>
        <dbReference type="EMBL" id="KFM76777.1"/>
    </source>
</evidence>
<dbReference type="PANTHER" id="PTHR28588">
    <property type="entry name" value="HAUS AUGMIN-LIKE COMPLEX SUBUNIT 5"/>
    <property type="match status" value="1"/>
</dbReference>
<gene>
    <name evidence="2" type="ORF">X975_08640</name>
</gene>
<sequence length="268" mass="31208">MSSVAEKVLNWACQELDLTSLGYQYSVPDVRTLQNFTDDKHAKLWMYVVNHVRSRRTVAKIKKVLSLKKQLEEEGENAREQVSLNELQLAVKRAEERNEFLECSLGVTQNRILNVDRTVEDIKENISNEKQRIAFLEILTSKYREKIHSYQLLHRKLITLLHILKNDWKINTGNKSYSSDHKHSSSIMPDEIYYNLECLINLTSSLLQKHLNEDSEDYDILSHQLQTSTIQTLNSGLSTQDLIFFLQKISTSHLEMFKNLSHQLSSTK</sequence>
<dbReference type="Pfam" id="PF14817">
    <property type="entry name" value="HAUS5"/>
    <property type="match status" value="1"/>
</dbReference>